<keyword evidence="2" id="KW-1185">Reference proteome</keyword>
<dbReference type="InParanoid" id="A0A0C3K1B2"/>
<proteinExistence type="predicted"/>
<sequence>MRVLRVTSEHARSNHFLDGYLLVLTPYHLHEYGKWSFLRKKKKKKQHQRKDYKNYMEVPRTWRSELTLTVK</sequence>
<reference evidence="1 2" key="1">
    <citation type="submission" date="2014-04" db="EMBL/GenBank/DDBJ databases">
        <authorList>
            <consortium name="DOE Joint Genome Institute"/>
            <person name="Kuo A."/>
            <person name="Kohler A."/>
            <person name="Costa M.D."/>
            <person name="Nagy L.G."/>
            <person name="Floudas D."/>
            <person name="Copeland A."/>
            <person name="Barry K.W."/>
            <person name="Cichocki N."/>
            <person name="Veneault-Fourrey C."/>
            <person name="LaButti K."/>
            <person name="Lindquist E.A."/>
            <person name="Lipzen A."/>
            <person name="Lundell T."/>
            <person name="Morin E."/>
            <person name="Murat C."/>
            <person name="Sun H."/>
            <person name="Tunlid A."/>
            <person name="Henrissat B."/>
            <person name="Grigoriev I.V."/>
            <person name="Hibbett D.S."/>
            <person name="Martin F."/>
            <person name="Nordberg H.P."/>
            <person name="Cantor M.N."/>
            <person name="Hua S.X."/>
        </authorList>
    </citation>
    <scope>NUCLEOTIDE SEQUENCE [LARGE SCALE GENOMIC DNA]</scope>
    <source>
        <strain evidence="1 2">Marx 270</strain>
    </source>
</reference>
<name>A0A0C3K1B2_PISTI</name>
<accession>A0A0C3K1B2</accession>
<reference evidence="2" key="2">
    <citation type="submission" date="2015-01" db="EMBL/GenBank/DDBJ databases">
        <title>Evolutionary Origins and Diversification of the Mycorrhizal Mutualists.</title>
        <authorList>
            <consortium name="DOE Joint Genome Institute"/>
            <consortium name="Mycorrhizal Genomics Consortium"/>
            <person name="Kohler A."/>
            <person name="Kuo A."/>
            <person name="Nagy L.G."/>
            <person name="Floudas D."/>
            <person name="Copeland A."/>
            <person name="Barry K.W."/>
            <person name="Cichocki N."/>
            <person name="Veneault-Fourrey C."/>
            <person name="LaButti K."/>
            <person name="Lindquist E.A."/>
            <person name="Lipzen A."/>
            <person name="Lundell T."/>
            <person name="Morin E."/>
            <person name="Murat C."/>
            <person name="Riley R."/>
            <person name="Ohm R."/>
            <person name="Sun H."/>
            <person name="Tunlid A."/>
            <person name="Henrissat B."/>
            <person name="Grigoriev I.V."/>
            <person name="Hibbett D.S."/>
            <person name="Martin F."/>
        </authorList>
    </citation>
    <scope>NUCLEOTIDE SEQUENCE [LARGE SCALE GENOMIC DNA]</scope>
    <source>
        <strain evidence="2">Marx 270</strain>
    </source>
</reference>
<protein>
    <submittedName>
        <fullName evidence="1">Uncharacterized protein</fullName>
    </submittedName>
</protein>
<dbReference type="EMBL" id="KN831944">
    <property type="protein sequence ID" value="KIO15208.1"/>
    <property type="molecule type" value="Genomic_DNA"/>
</dbReference>
<dbReference type="Proteomes" id="UP000054217">
    <property type="component" value="Unassembled WGS sequence"/>
</dbReference>
<organism evidence="1 2">
    <name type="scientific">Pisolithus tinctorius Marx 270</name>
    <dbReference type="NCBI Taxonomy" id="870435"/>
    <lineage>
        <taxon>Eukaryota</taxon>
        <taxon>Fungi</taxon>
        <taxon>Dikarya</taxon>
        <taxon>Basidiomycota</taxon>
        <taxon>Agaricomycotina</taxon>
        <taxon>Agaricomycetes</taxon>
        <taxon>Agaricomycetidae</taxon>
        <taxon>Boletales</taxon>
        <taxon>Sclerodermatineae</taxon>
        <taxon>Pisolithaceae</taxon>
        <taxon>Pisolithus</taxon>
    </lineage>
</organism>
<dbReference type="AlphaFoldDB" id="A0A0C3K1B2"/>
<evidence type="ECO:0000313" key="2">
    <source>
        <dbReference type="Proteomes" id="UP000054217"/>
    </source>
</evidence>
<gene>
    <name evidence="1" type="ORF">M404DRAFT_208032</name>
</gene>
<dbReference type="HOGENOM" id="CLU_2741030_0_0_1"/>
<evidence type="ECO:0000313" key="1">
    <source>
        <dbReference type="EMBL" id="KIO15208.1"/>
    </source>
</evidence>